<dbReference type="AlphaFoldDB" id="A0A8J6TAR8"/>
<organism evidence="1 2">
    <name type="scientific">Candidatus Desulfatifera sulfidica</name>
    <dbReference type="NCBI Taxonomy" id="2841691"/>
    <lineage>
        <taxon>Bacteria</taxon>
        <taxon>Pseudomonadati</taxon>
        <taxon>Thermodesulfobacteriota</taxon>
        <taxon>Desulfobulbia</taxon>
        <taxon>Desulfobulbales</taxon>
        <taxon>Desulfobulbaceae</taxon>
        <taxon>Candidatus Desulfatifera</taxon>
    </lineage>
</organism>
<dbReference type="EMBL" id="JACNLK010000084">
    <property type="protein sequence ID" value="MBC8209228.1"/>
    <property type="molecule type" value="Genomic_DNA"/>
</dbReference>
<name>A0A8J6TAR8_9BACT</name>
<evidence type="ECO:0000313" key="2">
    <source>
        <dbReference type="Proteomes" id="UP000599024"/>
    </source>
</evidence>
<gene>
    <name evidence="1" type="ORF">H8E79_08700</name>
</gene>
<sequence length="71" mass="8304">MKKEVEMICVSDLEGFSQEKYEAAKKTIGEFLKKYGWEYGDCVIEEKGKVWCCKAAAIWFMIQDETLHDED</sequence>
<comment type="caution">
    <text evidence="1">The sequence shown here is derived from an EMBL/GenBank/DDBJ whole genome shotgun (WGS) entry which is preliminary data.</text>
</comment>
<dbReference type="Proteomes" id="UP000599024">
    <property type="component" value="Unassembled WGS sequence"/>
</dbReference>
<protein>
    <submittedName>
        <fullName evidence="1">Uncharacterized protein</fullName>
    </submittedName>
</protein>
<evidence type="ECO:0000313" key="1">
    <source>
        <dbReference type="EMBL" id="MBC8209228.1"/>
    </source>
</evidence>
<accession>A0A8J6TAR8</accession>
<proteinExistence type="predicted"/>
<reference evidence="1 2" key="1">
    <citation type="submission" date="2020-08" db="EMBL/GenBank/DDBJ databases">
        <title>Bridging the membrane lipid divide: bacteria of the FCB group superphylum have the potential to synthesize archaeal ether lipids.</title>
        <authorList>
            <person name="Villanueva L."/>
            <person name="Von Meijenfeldt F.A.B."/>
            <person name="Westbye A.B."/>
            <person name="Yadav S."/>
            <person name="Hopmans E.C."/>
            <person name="Dutilh B.E."/>
            <person name="Sinninghe Damste J.S."/>
        </authorList>
    </citation>
    <scope>NUCLEOTIDE SEQUENCE [LARGE SCALE GENOMIC DNA]</scope>
    <source>
        <strain evidence="1">NIOZ-UU81</strain>
    </source>
</reference>